<accession>A0A085NSE3</accession>
<feature type="region of interest" description="Disordered" evidence="7">
    <location>
        <begin position="1181"/>
        <end position="1200"/>
    </location>
</feature>
<dbReference type="Proteomes" id="UP000030758">
    <property type="component" value="Unassembled WGS sequence"/>
</dbReference>
<evidence type="ECO:0008006" key="13">
    <source>
        <dbReference type="Google" id="ProtNLM"/>
    </source>
</evidence>
<evidence type="ECO:0000256" key="6">
    <source>
        <dbReference type="ARBA" id="ARBA00023319"/>
    </source>
</evidence>
<dbReference type="SMART" id="SM00409">
    <property type="entry name" value="IG"/>
    <property type="match status" value="4"/>
</dbReference>
<dbReference type="InterPro" id="IPR003598">
    <property type="entry name" value="Ig_sub2"/>
</dbReference>
<evidence type="ECO:0000256" key="3">
    <source>
        <dbReference type="ARBA" id="ARBA00023136"/>
    </source>
</evidence>
<dbReference type="PRINTS" id="PR00014">
    <property type="entry name" value="FNTYPEIII"/>
</dbReference>
<dbReference type="Pfam" id="PF13927">
    <property type="entry name" value="Ig_3"/>
    <property type="match status" value="1"/>
</dbReference>
<feature type="domain" description="Fibronectin type-III" evidence="11">
    <location>
        <begin position="940"/>
        <end position="1037"/>
    </location>
</feature>
<feature type="domain" description="Ig-like" evidence="10">
    <location>
        <begin position="132"/>
        <end position="216"/>
    </location>
</feature>
<dbReference type="SUPFAM" id="SSF49265">
    <property type="entry name" value="Fibronectin type III"/>
    <property type="match status" value="4"/>
</dbReference>
<keyword evidence="8" id="KW-1133">Transmembrane helix</keyword>
<evidence type="ECO:0000256" key="4">
    <source>
        <dbReference type="ARBA" id="ARBA00023157"/>
    </source>
</evidence>
<feature type="domain" description="Fibronectin type-III" evidence="11">
    <location>
        <begin position="734"/>
        <end position="828"/>
    </location>
</feature>
<feature type="domain" description="Fibronectin type-III" evidence="11">
    <location>
        <begin position="424"/>
        <end position="517"/>
    </location>
</feature>
<feature type="compositionally biased region" description="Low complexity" evidence="7">
    <location>
        <begin position="1344"/>
        <end position="1364"/>
    </location>
</feature>
<evidence type="ECO:0000256" key="1">
    <source>
        <dbReference type="ARBA" id="ARBA00004370"/>
    </source>
</evidence>
<dbReference type="InterPro" id="IPR003599">
    <property type="entry name" value="Ig_sub"/>
</dbReference>
<evidence type="ECO:0000256" key="9">
    <source>
        <dbReference type="SAM" id="SignalP"/>
    </source>
</evidence>
<dbReference type="InterPro" id="IPR003961">
    <property type="entry name" value="FN3_dom"/>
</dbReference>
<keyword evidence="4" id="KW-1015">Disulfide bond</keyword>
<dbReference type="InterPro" id="IPR007110">
    <property type="entry name" value="Ig-like_dom"/>
</dbReference>
<evidence type="ECO:0000256" key="2">
    <source>
        <dbReference type="ARBA" id="ARBA00022737"/>
    </source>
</evidence>
<dbReference type="SMART" id="SM00060">
    <property type="entry name" value="FN3"/>
    <property type="match status" value="6"/>
</dbReference>
<feature type="signal peptide" evidence="9">
    <location>
        <begin position="1"/>
        <end position="21"/>
    </location>
</feature>
<dbReference type="EMBL" id="KL367477">
    <property type="protein sequence ID" value="KFD72389.1"/>
    <property type="molecule type" value="Genomic_DNA"/>
</dbReference>
<dbReference type="Pfam" id="PF07679">
    <property type="entry name" value="I-set"/>
    <property type="match status" value="2"/>
</dbReference>
<dbReference type="InterPro" id="IPR013106">
    <property type="entry name" value="Ig_V-set"/>
</dbReference>
<sequence length="1417" mass="154680">MHDFPPLLCIVFLAVVEPLLGLNSAPNVRFVVEPADALVSKGQEVRFDCAIAGADDETVDVQWRLNGITLDRRMRTYVLPNSSLVIPPTANALLSPQLSDRTSADCYQCVVTVNNQWVYVSRKAKLQYIDAAHFKEEPSNRHVAEGSTVIIPCRLQGRPSASPLKVTWLKDGAPLPDMPKRITASAEGGFLEIRSVQFSDNGLYSCKVDVGSETLSSRQGRVAVTSKSDDDLKFEMKPKNQRVNVGGSAFLLCSINGRLKPKVVWLKGSAEVKYTSRVRLVGESSLLIANVQPDDRGTYTCKASTSERTESSSALLEVMTLPDFSSRPENVVGLANQAITFRCEAKGYPSPAITWYKNGEVLKSSEYFMINDTHLKISGLVKNDQGVYQCLAENDVGSVQSSAVLLVEASDSPAKLLIAAGSREPTGLQAVHISSRYVMLRWSSPTAWNQTVTGYSVFYKSLDTQREHQLNCTPPENRGYTVSGLLPKKTYYFRVVPISSVGYGSSSSTITVATAEEKDNPSAVQHLNAYAVSSTSIQIEWDPPETHAREPIKFYKIFYAAVGLGSQSELGPSVGLDVEETEIQSRNTAYVLHGAKEYTKYRIRVEAFRDDGSSHSSAPVYVRTFSDKPTATPTAFSVLALASDKALVRWSPPPADGCNGEIVTYRIRYRMKDRGSRSQNIVVESPKMETTINDLVAGATYVFRVAAATINGTGPFTPWKEVVMTVYEGEESHVPGGPTSLHLQATSNEISLTWTPPRDDGNLIRGYLVGWGINVPDIETQRVPGNSRTFVIRKLRPNKDYVVSLKAFNRLGNGFPIYETVRTEDKSSKDVSVSVETPIGLRAVTLSSTAISLSWTDRNQGTLPPNIQNDDCYYTVRYTSHYVSGGRYRYVNTSESSYVIDGLKPDTQYEFSVKAALGRFESEWSMTAFNKTFSSAPSSAPRDLTTIDSDSDPTSVLLNWQPPKHPNGKITKYLIYYTSEPKLTDSSWMIEGIRGDRMSTTIDGLIPEKDYFFKIQAVNDRGYGPVSAVKPYRARRMKSVLGPVDSANRVPGVIHAEATSTGSPSADTSFSWNALSLIIAVVSGIVVILVIALVVYLYRQRKGRTRGYTAGVKKTLRDSKPPPDLWIHHEHHSVEMRGVEGKNSGLDGSSFCDLMQMKSCRTPTPPMPDVPRYQSLAHVQPANGSLSRKRHHLSSSSVDAAALNSPRSCAVGHSQKAPQVVYTGPKASARAQLLMSDCSASEECVPTSPMPTPPVSSGGGDSHSDASGPTGRSSNPLKSFALLSVPPPPPPPISNISPNSTAGRMHLVRPTTAVGPSAFSSPKSRATNSGSFGSKGKRSQVHVQQQQQQQQQQQPPRSSPSSQRMTGSVTGNNGYGGKDADGEVMRSYSTEELTAQMQNLDNLMQDLNAISANEFDL</sequence>
<dbReference type="Gene3D" id="2.60.40.10">
    <property type="entry name" value="Immunoglobulins"/>
    <property type="match status" value="10"/>
</dbReference>
<feature type="domain" description="Fibronectin type-III" evidence="11">
    <location>
        <begin position="523"/>
        <end position="627"/>
    </location>
</feature>
<dbReference type="SMART" id="SM00406">
    <property type="entry name" value="IGv"/>
    <property type="match status" value="2"/>
</dbReference>
<dbReference type="Pfam" id="PF00041">
    <property type="entry name" value="fn3"/>
    <property type="match status" value="6"/>
</dbReference>
<dbReference type="CDD" id="cd00063">
    <property type="entry name" value="FN3"/>
    <property type="match status" value="6"/>
</dbReference>
<proteinExistence type="predicted"/>
<evidence type="ECO:0000259" key="10">
    <source>
        <dbReference type="PROSITE" id="PS50835"/>
    </source>
</evidence>
<feature type="chain" id="PRO_5001796243" description="Fibronectin type III domain protein" evidence="9">
    <location>
        <begin position="22"/>
        <end position="1417"/>
    </location>
</feature>
<feature type="domain" description="Ig-like" evidence="10">
    <location>
        <begin position="26"/>
        <end position="121"/>
    </location>
</feature>
<feature type="domain" description="Ig-like" evidence="10">
    <location>
        <begin position="322"/>
        <end position="406"/>
    </location>
</feature>
<dbReference type="InterPro" id="IPR013783">
    <property type="entry name" value="Ig-like_fold"/>
</dbReference>
<feature type="domain" description="Fibronectin type-III" evidence="11">
    <location>
        <begin position="632"/>
        <end position="729"/>
    </location>
</feature>
<organism evidence="12">
    <name type="scientific">Trichuris suis</name>
    <name type="common">pig whipworm</name>
    <dbReference type="NCBI Taxonomy" id="68888"/>
    <lineage>
        <taxon>Eukaryota</taxon>
        <taxon>Metazoa</taxon>
        <taxon>Ecdysozoa</taxon>
        <taxon>Nematoda</taxon>
        <taxon>Enoplea</taxon>
        <taxon>Dorylaimia</taxon>
        <taxon>Trichinellida</taxon>
        <taxon>Trichuridae</taxon>
        <taxon>Trichuris</taxon>
    </lineage>
</organism>
<dbReference type="PROSITE" id="PS50835">
    <property type="entry name" value="IG_LIKE"/>
    <property type="match status" value="4"/>
</dbReference>
<dbReference type="PANTHER" id="PTHR44170:SF54">
    <property type="entry name" value="FI24025P1"/>
    <property type="match status" value="1"/>
</dbReference>
<keyword evidence="5" id="KW-0325">Glycoprotein</keyword>
<reference evidence="12" key="1">
    <citation type="journal article" date="2014" name="Nat. Genet.">
        <title>Genome and transcriptome of the porcine whipworm Trichuris suis.</title>
        <authorList>
            <person name="Jex A.R."/>
            <person name="Nejsum P."/>
            <person name="Schwarz E.M."/>
            <person name="Hu L."/>
            <person name="Young N.D."/>
            <person name="Hall R.S."/>
            <person name="Korhonen P.K."/>
            <person name="Liao S."/>
            <person name="Thamsborg S."/>
            <person name="Xia J."/>
            <person name="Xu P."/>
            <person name="Wang S."/>
            <person name="Scheerlinck J.P."/>
            <person name="Hofmann A."/>
            <person name="Sternberg P.W."/>
            <person name="Wang J."/>
            <person name="Gasser R.B."/>
        </authorList>
    </citation>
    <scope>NUCLEOTIDE SEQUENCE [LARGE SCALE GENOMIC DNA]</scope>
    <source>
        <strain evidence="12">DCEP-RM93F</strain>
    </source>
</reference>
<keyword evidence="6" id="KW-0393">Immunoglobulin domain</keyword>
<dbReference type="FunFam" id="2.60.40.10:FF:000028">
    <property type="entry name" value="Neuronal cell adhesion molecule"/>
    <property type="match status" value="1"/>
</dbReference>
<evidence type="ECO:0000256" key="5">
    <source>
        <dbReference type="ARBA" id="ARBA00023180"/>
    </source>
</evidence>
<feature type="region of interest" description="Disordered" evidence="7">
    <location>
        <begin position="1242"/>
        <end position="1390"/>
    </location>
</feature>
<dbReference type="PROSITE" id="PS50853">
    <property type="entry name" value="FN3"/>
    <property type="match status" value="6"/>
</dbReference>
<dbReference type="InterPro" id="IPR013098">
    <property type="entry name" value="Ig_I-set"/>
</dbReference>
<dbReference type="PANTHER" id="PTHR44170">
    <property type="entry name" value="PROTEIN SIDEKICK"/>
    <property type="match status" value="1"/>
</dbReference>
<keyword evidence="3 8" id="KW-0472">Membrane</keyword>
<keyword evidence="9" id="KW-0732">Signal</keyword>
<keyword evidence="2" id="KW-0677">Repeat</keyword>
<evidence type="ECO:0000256" key="8">
    <source>
        <dbReference type="SAM" id="Phobius"/>
    </source>
</evidence>
<gene>
    <name evidence="12" type="ORF">M514_05382</name>
</gene>
<dbReference type="SUPFAM" id="SSF48726">
    <property type="entry name" value="Immunoglobulin"/>
    <property type="match status" value="4"/>
</dbReference>
<dbReference type="InterPro" id="IPR036179">
    <property type="entry name" value="Ig-like_dom_sf"/>
</dbReference>
<dbReference type="SMART" id="SM00408">
    <property type="entry name" value="IGc2"/>
    <property type="match status" value="3"/>
</dbReference>
<protein>
    <recommendedName>
        <fullName evidence="13">Fibronectin type III domain protein</fullName>
    </recommendedName>
</protein>
<evidence type="ECO:0000256" key="7">
    <source>
        <dbReference type="SAM" id="MobiDB-lite"/>
    </source>
</evidence>
<dbReference type="GO" id="GO:0016020">
    <property type="term" value="C:membrane"/>
    <property type="evidence" value="ECO:0007669"/>
    <property type="project" value="UniProtKB-SubCell"/>
</dbReference>
<comment type="subcellular location">
    <subcellularLocation>
        <location evidence="1">Membrane</location>
    </subcellularLocation>
</comment>
<feature type="compositionally biased region" description="Polar residues" evidence="7">
    <location>
        <begin position="1318"/>
        <end position="1332"/>
    </location>
</feature>
<evidence type="ECO:0000259" key="11">
    <source>
        <dbReference type="PROSITE" id="PS50853"/>
    </source>
</evidence>
<keyword evidence="8" id="KW-0812">Transmembrane</keyword>
<evidence type="ECO:0000313" key="12">
    <source>
        <dbReference type="EMBL" id="KFD72389.1"/>
    </source>
</evidence>
<feature type="transmembrane region" description="Helical" evidence="8">
    <location>
        <begin position="1074"/>
        <end position="1098"/>
    </location>
</feature>
<feature type="domain" description="Fibronectin type-III" evidence="11">
    <location>
        <begin position="837"/>
        <end position="938"/>
    </location>
</feature>
<feature type="domain" description="Ig-like" evidence="10">
    <location>
        <begin position="232"/>
        <end position="317"/>
    </location>
</feature>
<dbReference type="FunFam" id="2.60.40.10:FF:000004">
    <property type="entry name" value="DCC isoform 1"/>
    <property type="match status" value="1"/>
</dbReference>
<dbReference type="GO" id="GO:0098609">
    <property type="term" value="P:cell-cell adhesion"/>
    <property type="evidence" value="ECO:0007669"/>
    <property type="project" value="TreeGrafter"/>
</dbReference>
<name>A0A085NSE3_9BILA</name>
<dbReference type="InterPro" id="IPR036116">
    <property type="entry name" value="FN3_sf"/>
</dbReference>